<dbReference type="InterPro" id="IPR044189">
    <property type="entry name" value="XPO4/7-like"/>
</dbReference>
<evidence type="ECO:0000256" key="1">
    <source>
        <dbReference type="ARBA" id="ARBA00004123"/>
    </source>
</evidence>
<protein>
    <submittedName>
        <fullName evidence="9">7212_t:CDS:1</fullName>
    </submittedName>
</protein>
<dbReference type="Pfam" id="PF25795">
    <property type="entry name" value="TPR_XPO7"/>
    <property type="match status" value="1"/>
</dbReference>
<dbReference type="Gene3D" id="1.25.10.10">
    <property type="entry name" value="Leucine-rich Repeat Variant"/>
    <property type="match status" value="1"/>
</dbReference>
<keyword evidence="6" id="KW-0653">Protein transport</keyword>
<evidence type="ECO:0000256" key="4">
    <source>
        <dbReference type="ARBA" id="ARBA00022448"/>
    </source>
</evidence>
<organism evidence="9 10">
    <name type="scientific">Funneliformis mosseae</name>
    <name type="common">Endomycorrhizal fungus</name>
    <name type="synonym">Glomus mosseae</name>
    <dbReference type="NCBI Taxonomy" id="27381"/>
    <lineage>
        <taxon>Eukaryota</taxon>
        <taxon>Fungi</taxon>
        <taxon>Fungi incertae sedis</taxon>
        <taxon>Mucoromycota</taxon>
        <taxon>Glomeromycotina</taxon>
        <taxon>Glomeromycetes</taxon>
        <taxon>Glomerales</taxon>
        <taxon>Glomeraceae</taxon>
        <taxon>Funneliformis</taxon>
    </lineage>
</organism>
<dbReference type="GO" id="GO:0006611">
    <property type="term" value="P:protein export from nucleus"/>
    <property type="evidence" value="ECO:0007669"/>
    <property type="project" value="TreeGrafter"/>
</dbReference>
<keyword evidence="7" id="KW-0539">Nucleus</keyword>
<dbReference type="GO" id="GO:0005737">
    <property type="term" value="C:cytoplasm"/>
    <property type="evidence" value="ECO:0007669"/>
    <property type="project" value="UniProtKB-SubCell"/>
</dbReference>
<reference evidence="9" key="1">
    <citation type="submission" date="2021-06" db="EMBL/GenBank/DDBJ databases">
        <authorList>
            <person name="Kallberg Y."/>
            <person name="Tangrot J."/>
            <person name="Rosling A."/>
        </authorList>
    </citation>
    <scope>NUCLEOTIDE SEQUENCE</scope>
    <source>
        <strain evidence="9">87-6 pot B 2015</strain>
    </source>
</reference>
<dbReference type="PANTHER" id="PTHR12596">
    <property type="entry name" value="EXPORTIN 4,7-RELATED"/>
    <property type="match status" value="1"/>
</dbReference>
<dbReference type="InterPro" id="IPR057947">
    <property type="entry name" value="TPR_XPO7/RBP17"/>
</dbReference>
<comment type="caution">
    <text evidence="9">The sequence shown here is derived from an EMBL/GenBank/DDBJ whole genome shotgun (WGS) entry which is preliminary data.</text>
</comment>
<feature type="non-terminal residue" evidence="9">
    <location>
        <position position="1033"/>
    </location>
</feature>
<feature type="domain" description="Exportin-7/Ran-binding protein 17 TPR repeats" evidence="8">
    <location>
        <begin position="419"/>
        <end position="631"/>
    </location>
</feature>
<dbReference type="GO" id="GO:0005643">
    <property type="term" value="C:nuclear pore"/>
    <property type="evidence" value="ECO:0007669"/>
    <property type="project" value="TreeGrafter"/>
</dbReference>
<proteinExistence type="inferred from homology"/>
<keyword evidence="4" id="KW-0813">Transport</keyword>
<evidence type="ECO:0000313" key="9">
    <source>
        <dbReference type="EMBL" id="CAG8463091.1"/>
    </source>
</evidence>
<dbReference type="InterPro" id="IPR011989">
    <property type="entry name" value="ARM-like"/>
</dbReference>
<dbReference type="AlphaFoldDB" id="A0A9N8VW63"/>
<evidence type="ECO:0000313" key="10">
    <source>
        <dbReference type="Proteomes" id="UP000789375"/>
    </source>
</evidence>
<sequence>QYACCSKFGSISLYRRWTELYSPKSQEQRSKAEKLLDNAFPTFSETLSPRTNGSNGLPNNPLGIKIQSPTESSMYCKWLLENSTSPYAQLFASARLKSLVLDHYSMFTAKHKLELSMGSFLFNYLALHPDYQPFVLSSLAQLFATITKVGWFEDDEFKNITNDVSNFIQSTVDHRIVAIGFRDSELLDIFRLGFVVLRQILNGEMVYTSERKLKEYCLTLLRNCFAFDFIGTTPDESGEDVGSIQVTSSWRSTIEDPTFLQTFFEAYKRFQPPHSSQVMEVLVQISSIRRSLFNEEERSKFLHALMQGISEIIIGSIGLSDLNNYHEFCRLLSRFRSTYQWNEITEKSGFSDWIDFVADFTIKGFNSWQFVPNSIQYLLAFWSKMYSYAGNARPGSTNKLDIISSKLTAAYISSKIQSVEQILDGSIDDPLENEDALVDDLEMFSNIARYKYDESQTSIDNIFQPIFNQYKELYTQVNAGIVNSSYTQFFDTIETKFAWLMYMIGGMIGGRQTYISSEEQDLIDGELTCQILQLMNMNEQWNAPRTSGSGYEKFELALVYFFQQFRKSYIGESAQRVSKVYSKLSDIGYNDQSMLLNAIIQRIAKNLEGWGHSSKIIQRSVSLFNDLAGGILFAEDNVERDFEDFVKPWDITLTELGTFNSLNVFRQPAVKATISGIFRDLRGFLSAIQSKKNFLVFFEWFYPHYVPILYHSLEAWDNDPLAITILKFFLEFVSNRSQRLNFDISSPNGILLFRETSKVISTYGRQIIGRPFNSQDKYAEKYKGISICFNILTKSFAGRYVNFGVFELYGDKALEIVLNTSFEMMLCVPFDDILMYPKLSKTFYEWLDTFTNGHMMALHNMDSNAFLYIMRALAEGIQHFPHGSQCAAACSAIDHICTFVIQQSAKQKPKRHWLLSYLTQYPNILPYLFTANFSAVLFEESQNQWSLSRPLLCLILLNPDYWEQYTRNLVLYQLLERRDVLAKALTSLMQDVEFNLISKNRDRFTQNLSTFKRELTNDNVILVAPPMDMKMTM</sequence>
<dbReference type="GO" id="GO:0005049">
    <property type="term" value="F:nuclear export signal receptor activity"/>
    <property type="evidence" value="ECO:0007669"/>
    <property type="project" value="InterPro"/>
</dbReference>
<evidence type="ECO:0000256" key="2">
    <source>
        <dbReference type="ARBA" id="ARBA00004496"/>
    </source>
</evidence>
<dbReference type="EMBL" id="CAJVPP010000267">
    <property type="protein sequence ID" value="CAG8463091.1"/>
    <property type="molecule type" value="Genomic_DNA"/>
</dbReference>
<dbReference type="PANTHER" id="PTHR12596:SF2">
    <property type="entry name" value="EXPORTIN-7 ISOFORM X1"/>
    <property type="match status" value="1"/>
</dbReference>
<name>A0A9N8VW63_FUNMO</name>
<evidence type="ECO:0000256" key="3">
    <source>
        <dbReference type="ARBA" id="ARBA00009466"/>
    </source>
</evidence>
<keyword evidence="10" id="KW-1185">Reference proteome</keyword>
<evidence type="ECO:0000259" key="8">
    <source>
        <dbReference type="Pfam" id="PF25795"/>
    </source>
</evidence>
<dbReference type="SUPFAM" id="SSF48371">
    <property type="entry name" value="ARM repeat"/>
    <property type="match status" value="1"/>
</dbReference>
<evidence type="ECO:0000256" key="7">
    <source>
        <dbReference type="ARBA" id="ARBA00023242"/>
    </source>
</evidence>
<evidence type="ECO:0000256" key="5">
    <source>
        <dbReference type="ARBA" id="ARBA00022490"/>
    </source>
</evidence>
<evidence type="ECO:0000256" key="6">
    <source>
        <dbReference type="ARBA" id="ARBA00022927"/>
    </source>
</evidence>
<comment type="similarity">
    <text evidence="3">Belongs to the exportin family.</text>
</comment>
<keyword evidence="5" id="KW-0963">Cytoplasm</keyword>
<gene>
    <name evidence="9" type="ORF">FMOSSE_LOCUS2142</name>
</gene>
<dbReference type="Proteomes" id="UP000789375">
    <property type="component" value="Unassembled WGS sequence"/>
</dbReference>
<dbReference type="InterPro" id="IPR016024">
    <property type="entry name" value="ARM-type_fold"/>
</dbReference>
<comment type="subcellular location">
    <subcellularLocation>
        <location evidence="2">Cytoplasm</location>
    </subcellularLocation>
    <subcellularLocation>
        <location evidence="1">Nucleus</location>
    </subcellularLocation>
</comment>
<accession>A0A9N8VW63</accession>